<evidence type="ECO:0000256" key="2">
    <source>
        <dbReference type="ARBA" id="ARBA00038471"/>
    </source>
</evidence>
<dbReference type="SMART" id="SM00856">
    <property type="entry name" value="PMEI"/>
    <property type="match status" value="1"/>
</dbReference>
<dbReference type="AlphaFoldDB" id="A0A4Y1RG97"/>
<evidence type="ECO:0000256" key="1">
    <source>
        <dbReference type="ARBA" id="ARBA00022729"/>
    </source>
</evidence>
<dbReference type="FunFam" id="1.20.140.40:FF:000005">
    <property type="entry name" value="Pectin methylesterase inhibitor 1"/>
    <property type="match status" value="1"/>
</dbReference>
<dbReference type="Pfam" id="PF04043">
    <property type="entry name" value="PMEI"/>
    <property type="match status" value="1"/>
</dbReference>
<feature type="signal peptide" evidence="3">
    <location>
        <begin position="1"/>
        <end position="27"/>
    </location>
</feature>
<dbReference type="EMBL" id="AP019301">
    <property type="protein sequence ID" value="BBH03194.1"/>
    <property type="molecule type" value="Genomic_DNA"/>
</dbReference>
<name>A0A4Y1RG97_PRUDU</name>
<accession>A0A4Y1RG97</accession>
<keyword evidence="1 3" id="KW-0732">Signal</keyword>
<proteinExistence type="inferred from homology"/>
<dbReference type="CDD" id="cd15798">
    <property type="entry name" value="PMEI-like_3"/>
    <property type="match status" value="1"/>
</dbReference>
<feature type="chain" id="PRO_5021185449" evidence="3">
    <location>
        <begin position="28"/>
        <end position="200"/>
    </location>
</feature>
<protein>
    <submittedName>
        <fullName evidence="5">Plant invertase/pectin methylesterase inhibitor superfamily protein</fullName>
    </submittedName>
</protein>
<evidence type="ECO:0000313" key="5">
    <source>
        <dbReference type="EMBL" id="BBH03194.1"/>
    </source>
</evidence>
<reference evidence="5" key="1">
    <citation type="journal article" date="2019" name="Science">
        <title>Mutation of a bHLH transcription factor allowed almond domestication.</title>
        <authorList>
            <person name="Sanchez-Perez R."/>
            <person name="Pavan S."/>
            <person name="Mazzeo R."/>
            <person name="Moldovan C."/>
            <person name="Aiese Cigliano R."/>
            <person name="Del Cueto J."/>
            <person name="Ricciardi F."/>
            <person name="Lotti C."/>
            <person name="Ricciardi L."/>
            <person name="Dicenta F."/>
            <person name="Lopez-Marques R.L."/>
            <person name="Lindberg Moller B."/>
        </authorList>
    </citation>
    <scope>NUCLEOTIDE SEQUENCE</scope>
</reference>
<dbReference type="PANTHER" id="PTHR31080:SF118">
    <property type="entry name" value="PECTINESTERASE INHIBITOR 10"/>
    <property type="match status" value="1"/>
</dbReference>
<comment type="similarity">
    <text evidence="2">Belongs to the PMEI family.</text>
</comment>
<dbReference type="PANTHER" id="PTHR31080">
    <property type="entry name" value="PECTINESTERASE INHIBITOR-LIKE"/>
    <property type="match status" value="1"/>
</dbReference>
<dbReference type="InterPro" id="IPR035513">
    <property type="entry name" value="Invertase/methylesterase_inhib"/>
</dbReference>
<evidence type="ECO:0000259" key="4">
    <source>
        <dbReference type="SMART" id="SM00856"/>
    </source>
</evidence>
<dbReference type="GO" id="GO:0046910">
    <property type="term" value="F:pectinesterase inhibitor activity"/>
    <property type="evidence" value="ECO:0007669"/>
    <property type="project" value="UniProtKB-ARBA"/>
</dbReference>
<dbReference type="Gene3D" id="1.20.140.40">
    <property type="entry name" value="Invertase/pectin methylesterase inhibitor family protein"/>
    <property type="match status" value="1"/>
</dbReference>
<gene>
    <name evidence="5" type="ORF">Prudu_013990</name>
</gene>
<feature type="domain" description="Pectinesterase inhibitor" evidence="4">
    <location>
        <begin position="31"/>
        <end position="188"/>
    </location>
</feature>
<organism evidence="5">
    <name type="scientific">Prunus dulcis</name>
    <name type="common">Almond</name>
    <name type="synonym">Amygdalus dulcis</name>
    <dbReference type="NCBI Taxonomy" id="3755"/>
    <lineage>
        <taxon>Eukaryota</taxon>
        <taxon>Viridiplantae</taxon>
        <taxon>Streptophyta</taxon>
        <taxon>Embryophyta</taxon>
        <taxon>Tracheophyta</taxon>
        <taxon>Spermatophyta</taxon>
        <taxon>Magnoliopsida</taxon>
        <taxon>eudicotyledons</taxon>
        <taxon>Gunneridae</taxon>
        <taxon>Pentapetalae</taxon>
        <taxon>rosids</taxon>
        <taxon>fabids</taxon>
        <taxon>Rosales</taxon>
        <taxon>Rosaceae</taxon>
        <taxon>Amygdaloideae</taxon>
        <taxon>Amygdaleae</taxon>
        <taxon>Prunus</taxon>
    </lineage>
</organism>
<sequence>MEGFLMPALLLALHILQLFNHINPCTATGKTNTQYIKRSCSVTIYPRLCYHSLSIYAGKIKTDPKILAHTALNVTLAATQESSVIMRRLSEIHGLKPIETAAVLDCMEEIGDAIDELQQSLDELGHVVRGSNFWFQMSDIQTWVSAALTDEDTCMDGFEEHHLRGRVEAVVRRYTVNVAHLTSNALALINSYASSKAALP</sequence>
<dbReference type="InterPro" id="IPR051955">
    <property type="entry name" value="PME_Inhibitor"/>
</dbReference>
<dbReference type="InterPro" id="IPR006501">
    <property type="entry name" value="Pectinesterase_inhib_dom"/>
</dbReference>
<dbReference type="NCBIfam" id="TIGR01614">
    <property type="entry name" value="PME_inhib"/>
    <property type="match status" value="1"/>
</dbReference>
<evidence type="ECO:0000256" key="3">
    <source>
        <dbReference type="SAM" id="SignalP"/>
    </source>
</evidence>
<dbReference type="SUPFAM" id="SSF101148">
    <property type="entry name" value="Plant invertase/pectin methylesterase inhibitor"/>
    <property type="match status" value="1"/>
</dbReference>